<feature type="repeat" description="Solcar" evidence="6">
    <location>
        <begin position="75"/>
        <end position="167"/>
    </location>
</feature>
<dbReference type="InterPro" id="IPR018108">
    <property type="entry name" value="MCP_transmembrane"/>
</dbReference>
<comment type="caution">
    <text evidence="9">The sequence shown here is derived from an EMBL/GenBank/DDBJ whole genome shotgun (WGS) entry which is preliminary data.</text>
</comment>
<keyword evidence="4" id="KW-0677">Repeat</keyword>
<dbReference type="AlphaFoldDB" id="A0A024G687"/>
<comment type="similarity">
    <text evidence="7">Belongs to the mitochondrial carrier (TC 2.A.29) family.</text>
</comment>
<keyword evidence="10" id="KW-1185">Reference proteome</keyword>
<dbReference type="PANTHER" id="PTHR24089">
    <property type="entry name" value="SOLUTE CARRIER FAMILY 25"/>
    <property type="match status" value="1"/>
</dbReference>
<dbReference type="SUPFAM" id="SSF103506">
    <property type="entry name" value="Mitochondrial carrier"/>
    <property type="match status" value="1"/>
</dbReference>
<dbReference type="EMBL" id="CAIX01000031">
    <property type="protein sequence ID" value="CCI42267.1"/>
    <property type="molecule type" value="Genomic_DNA"/>
</dbReference>
<feature type="repeat" description="Solcar" evidence="6">
    <location>
        <begin position="318"/>
        <end position="405"/>
    </location>
</feature>
<gene>
    <name evidence="9" type="ORF">BN9_030510</name>
</gene>
<evidence type="ECO:0000256" key="2">
    <source>
        <dbReference type="ARBA" id="ARBA00022448"/>
    </source>
</evidence>
<dbReference type="InterPro" id="IPR023395">
    <property type="entry name" value="MCP_dom_sf"/>
</dbReference>
<comment type="subcellular location">
    <subcellularLocation>
        <location evidence="1">Membrane</location>
        <topology evidence="1">Multi-pass membrane protein</topology>
    </subcellularLocation>
</comment>
<reference evidence="9 10" key="1">
    <citation type="submission" date="2012-05" db="EMBL/GenBank/DDBJ databases">
        <title>Recombination and specialization in a pathogen metapopulation.</title>
        <authorList>
            <person name="Gardiner A."/>
            <person name="Kemen E."/>
            <person name="Schultz-Larsen T."/>
            <person name="MacLean D."/>
            <person name="Van Oosterhout C."/>
            <person name="Jones J.D.G."/>
        </authorList>
    </citation>
    <scope>NUCLEOTIDE SEQUENCE [LARGE SCALE GENOMIC DNA]</scope>
    <source>
        <strain evidence="9 10">Ac Nc2</strain>
    </source>
</reference>
<dbReference type="Pfam" id="PF00153">
    <property type="entry name" value="Mito_carr"/>
    <property type="match status" value="3"/>
</dbReference>
<dbReference type="InterPro" id="IPR002067">
    <property type="entry name" value="MCP"/>
</dbReference>
<dbReference type="OrthoDB" id="270584at2759"/>
<evidence type="ECO:0000256" key="6">
    <source>
        <dbReference type="PROSITE-ProRule" id="PRU00282"/>
    </source>
</evidence>
<dbReference type="GO" id="GO:0055085">
    <property type="term" value="P:transmembrane transport"/>
    <property type="evidence" value="ECO:0007669"/>
    <property type="project" value="InterPro"/>
</dbReference>
<dbReference type="STRING" id="65357.A0A024G687"/>
<keyword evidence="5 6" id="KW-0472">Membrane</keyword>
<feature type="region of interest" description="Disordered" evidence="8">
    <location>
        <begin position="1"/>
        <end position="29"/>
    </location>
</feature>
<dbReference type="InParanoid" id="A0A024G687"/>
<sequence>MIPSSQAPSGRTEDCIHQSSTPPSAYKPPYTSLQQQEAVYFPSKCSVSGSNQENGTENVDLSRFMENQNTHQQFIRHCSVLLAGGIAGSIGKTITAPLSRLTILFQVHSMVSSRHRDRFSDSVSSALMKVLKTEGVLALWKGNGASVVHRFPYSAVNFFTFELLRSSIDQWRQEIESDTIEEVSSVGSWKTTFLSGAIAGAFATIACYPIDLIRTRLATQLDTEKRYNGILHAAFRIRADEGFRGLYRGLGATLMVTVPNLAINFTLFESLKEFAIQYRSHQTLEVDSLDTICGNENLHLNFDDYDELQDSDEDDERLGIADTLLCGGVSGIASSLVTFPIDVVRRRLQISGIHSTNPSGLFTIASQLFKEQGVRGFYRGLTPELMKVIPMVGITFGMFDKLKGWMDID</sequence>
<evidence type="ECO:0000256" key="7">
    <source>
        <dbReference type="RuleBase" id="RU000488"/>
    </source>
</evidence>
<accession>A0A024G687</accession>
<feature type="repeat" description="Solcar" evidence="6">
    <location>
        <begin position="187"/>
        <end position="274"/>
    </location>
</feature>
<keyword evidence="2 7" id="KW-0813">Transport</keyword>
<organism evidence="9 10">
    <name type="scientific">Albugo candida</name>
    <dbReference type="NCBI Taxonomy" id="65357"/>
    <lineage>
        <taxon>Eukaryota</taxon>
        <taxon>Sar</taxon>
        <taxon>Stramenopiles</taxon>
        <taxon>Oomycota</taxon>
        <taxon>Peronosporomycetes</taxon>
        <taxon>Albuginales</taxon>
        <taxon>Albuginaceae</taxon>
        <taxon>Albugo</taxon>
    </lineage>
</organism>
<dbReference type="Proteomes" id="UP000053237">
    <property type="component" value="Unassembled WGS sequence"/>
</dbReference>
<evidence type="ECO:0000256" key="5">
    <source>
        <dbReference type="ARBA" id="ARBA00023136"/>
    </source>
</evidence>
<evidence type="ECO:0000256" key="8">
    <source>
        <dbReference type="SAM" id="MobiDB-lite"/>
    </source>
</evidence>
<evidence type="ECO:0000256" key="4">
    <source>
        <dbReference type="ARBA" id="ARBA00022737"/>
    </source>
</evidence>
<name>A0A024G687_9STRA</name>
<dbReference type="GO" id="GO:0016020">
    <property type="term" value="C:membrane"/>
    <property type="evidence" value="ECO:0007669"/>
    <property type="project" value="UniProtKB-SubCell"/>
</dbReference>
<keyword evidence="3 6" id="KW-0812">Transmembrane</keyword>
<evidence type="ECO:0000313" key="10">
    <source>
        <dbReference type="Proteomes" id="UP000053237"/>
    </source>
</evidence>
<evidence type="ECO:0000313" key="9">
    <source>
        <dbReference type="EMBL" id="CCI42267.1"/>
    </source>
</evidence>
<protein>
    <submittedName>
        <fullName evidence="9">Uncharacterized protein</fullName>
    </submittedName>
</protein>
<proteinExistence type="inferred from homology"/>
<dbReference type="PROSITE" id="PS50920">
    <property type="entry name" value="SOLCAR"/>
    <property type="match status" value="3"/>
</dbReference>
<evidence type="ECO:0000256" key="3">
    <source>
        <dbReference type="ARBA" id="ARBA00022692"/>
    </source>
</evidence>
<dbReference type="PRINTS" id="PR00926">
    <property type="entry name" value="MITOCARRIER"/>
</dbReference>
<evidence type="ECO:0000256" key="1">
    <source>
        <dbReference type="ARBA" id="ARBA00004141"/>
    </source>
</evidence>
<dbReference type="Gene3D" id="1.50.40.10">
    <property type="entry name" value="Mitochondrial carrier domain"/>
    <property type="match status" value="1"/>
</dbReference>